<dbReference type="EMBL" id="JAMYZZ010000003">
    <property type="protein sequence ID" value="MCP1257752.1"/>
    <property type="molecule type" value="Genomic_DNA"/>
</dbReference>
<evidence type="ECO:0000313" key="2">
    <source>
        <dbReference type="EMBL" id="MCP1257752.1"/>
    </source>
</evidence>
<dbReference type="Gene3D" id="2.40.160.10">
    <property type="entry name" value="Porin"/>
    <property type="match status" value="1"/>
</dbReference>
<evidence type="ECO:0000256" key="1">
    <source>
        <dbReference type="SAM" id="SignalP"/>
    </source>
</evidence>
<dbReference type="InterPro" id="IPR023614">
    <property type="entry name" value="Porin_dom_sf"/>
</dbReference>
<dbReference type="RefSeq" id="WP_165991007.1">
    <property type="nucleotide sequence ID" value="NZ_JAMYZY010000003.1"/>
</dbReference>
<evidence type="ECO:0000313" key="3">
    <source>
        <dbReference type="Proteomes" id="UP001523528"/>
    </source>
</evidence>
<accession>A0ABT1EXT7</accession>
<feature type="chain" id="PRO_5045326626" evidence="1">
    <location>
        <begin position="30"/>
        <end position="580"/>
    </location>
</feature>
<reference evidence="2 3" key="1">
    <citation type="submission" date="2022-06" db="EMBL/GenBank/DDBJ databases">
        <title>Acetobacer genomes from food samples.</title>
        <authorList>
            <person name="Sombolestani A."/>
        </authorList>
    </citation>
    <scope>NUCLEOTIDE SEQUENCE [LARGE SCALE GENOMIC DNA]</scope>
    <source>
        <strain evidence="2 3">R-83285</strain>
    </source>
</reference>
<name>A0ABT1EXT7_9PROT</name>
<dbReference type="InterPro" id="IPR010870">
    <property type="entry name" value="Porin_O/P"/>
</dbReference>
<keyword evidence="1" id="KW-0732">Signal</keyword>
<dbReference type="Pfam" id="PF07396">
    <property type="entry name" value="Porin_O_P"/>
    <property type="match status" value="1"/>
</dbReference>
<comment type="caution">
    <text evidence="2">The sequence shown here is derived from an EMBL/GenBank/DDBJ whole genome shotgun (WGS) entry which is preliminary data.</text>
</comment>
<proteinExistence type="predicted"/>
<protein>
    <submittedName>
        <fullName evidence="2">OprO/OprP family phosphate-selective porin</fullName>
    </submittedName>
</protein>
<keyword evidence="3" id="KW-1185">Reference proteome</keyword>
<sequence>MATMRCNSLFSSVALTSFMLAGIAPVAEAASTEDSEIRLLRAEMSQMRRDMQQQIVTLKHQLAKSDATSTRGHMGQAAGHGRNAMHVADGNYDPNVQFGEQEPLKKIAPLSGVGTPPSDRGDTMSWKDFKAATASDEEVRVGGMIVGFPKGRFTVASEDGAYGFSVGLSFHEDFGGFLGGGQRAGNSNGDFGGFTENARRIRIPFTFRYKDWVANVTPDLGAGNVDGNSTDQGLYEANLNYTGFRNTILTVGYFQPRVTEEDSESSNDFEMMERPAITDAVRKIAAGDARFSFGGLHYEKRWWIASYFTGQTYGDRKGNTSSTSNSTSYYSGVGNSQTGTTFRAAGRPYVSKDIDVHVGISAISAFKVKETCTDSSAGSTCKRSYGLSQSPEVNLTSTNLVSATIGNASSIWSAGPELGFRWKKMVLKGEYYNIGVNRGNNPGSLGAEGLKTVHMQGYYGSANYTIFGKGREYNIKEGAFGAPGVEHEFDPSRGHWGALEITGRYSVTDFSDVSADIRGGRQTVWSGGINWYPNRHFRFMLDFNHFIVSRTSSEGGNTMSSWNEHGRDGNSFAARVQAAF</sequence>
<organism evidence="2 3">
    <name type="scientific">Acetobacter lambici</name>
    <dbReference type="NCBI Taxonomy" id="1332824"/>
    <lineage>
        <taxon>Bacteria</taxon>
        <taxon>Pseudomonadati</taxon>
        <taxon>Pseudomonadota</taxon>
        <taxon>Alphaproteobacteria</taxon>
        <taxon>Acetobacterales</taxon>
        <taxon>Acetobacteraceae</taxon>
        <taxon>Acetobacter</taxon>
    </lineage>
</organism>
<dbReference type="Proteomes" id="UP001523528">
    <property type="component" value="Unassembled WGS sequence"/>
</dbReference>
<gene>
    <name evidence="2" type="ORF">NKW50_04000</name>
</gene>
<feature type="signal peptide" evidence="1">
    <location>
        <begin position="1"/>
        <end position="29"/>
    </location>
</feature>